<keyword evidence="1" id="KW-1133">Transmembrane helix</keyword>
<dbReference type="Proteomes" id="UP001642484">
    <property type="component" value="Unassembled WGS sequence"/>
</dbReference>
<keyword evidence="1" id="KW-0812">Transmembrane</keyword>
<evidence type="ECO:0000256" key="1">
    <source>
        <dbReference type="SAM" id="Phobius"/>
    </source>
</evidence>
<protein>
    <submittedName>
        <fullName evidence="2">Uncharacterized protein</fullName>
    </submittedName>
</protein>
<proteinExistence type="predicted"/>
<reference evidence="2 3" key="1">
    <citation type="submission" date="2024-02" db="EMBL/GenBank/DDBJ databases">
        <authorList>
            <person name="Chen Y."/>
            <person name="Shah S."/>
            <person name="Dougan E. K."/>
            <person name="Thang M."/>
            <person name="Chan C."/>
        </authorList>
    </citation>
    <scope>NUCLEOTIDE SEQUENCE [LARGE SCALE GENOMIC DNA]</scope>
</reference>
<evidence type="ECO:0000313" key="3">
    <source>
        <dbReference type="Proteomes" id="UP001642484"/>
    </source>
</evidence>
<feature type="transmembrane region" description="Helical" evidence="1">
    <location>
        <begin position="137"/>
        <end position="168"/>
    </location>
</feature>
<evidence type="ECO:0000313" key="2">
    <source>
        <dbReference type="EMBL" id="CAK9095787.1"/>
    </source>
</evidence>
<feature type="transmembrane region" description="Helical" evidence="1">
    <location>
        <begin position="83"/>
        <end position="103"/>
    </location>
</feature>
<accession>A0ABP0R5E0</accession>
<organism evidence="2 3">
    <name type="scientific">Durusdinium trenchii</name>
    <dbReference type="NCBI Taxonomy" id="1381693"/>
    <lineage>
        <taxon>Eukaryota</taxon>
        <taxon>Sar</taxon>
        <taxon>Alveolata</taxon>
        <taxon>Dinophyceae</taxon>
        <taxon>Suessiales</taxon>
        <taxon>Symbiodiniaceae</taxon>
        <taxon>Durusdinium</taxon>
    </lineage>
</organism>
<gene>
    <name evidence="2" type="ORF">CCMP2556_LOCUS45590</name>
</gene>
<keyword evidence="1" id="KW-0472">Membrane</keyword>
<name>A0ABP0R5E0_9DINO</name>
<comment type="caution">
    <text evidence="2">The sequence shown here is derived from an EMBL/GenBank/DDBJ whole genome shotgun (WGS) entry which is preliminary data.</text>
</comment>
<sequence>MSNTGLGQLPLGSSEMLRIYVSRPRVRPLHCKSRTVMAAEQKVRVPEQRHRQELILDIAIFIANQMIFRSLDCTNASTCAIPAVVTAARVFFVACNTLLLVAFSGQLKTARSLPQNPAVLQDIEAMQKRRKKAVLKFVILLMIHVTFGLVAPLVTSCCISIVALPYWWDKENSYWRKYGGGRNSP</sequence>
<keyword evidence="3" id="KW-1185">Reference proteome</keyword>
<dbReference type="EMBL" id="CAXAMN010025528">
    <property type="protein sequence ID" value="CAK9095787.1"/>
    <property type="molecule type" value="Genomic_DNA"/>
</dbReference>